<feature type="domain" description="DUF5117" evidence="4">
    <location>
        <begin position="102"/>
        <end position="313"/>
    </location>
</feature>
<feature type="domain" description="EcxA zinc-binding" evidence="3">
    <location>
        <begin position="441"/>
        <end position="745"/>
    </location>
</feature>
<dbReference type="InterPro" id="IPR034032">
    <property type="entry name" value="Zn_MMP-like_bac"/>
</dbReference>
<reference evidence="5 6" key="1">
    <citation type="submission" date="2017-11" db="EMBL/GenBank/DDBJ databases">
        <title>Genomic Encyclopedia of Archaeal and Bacterial Type Strains, Phase II (KMG-II): From Individual Species to Whole Genera.</title>
        <authorList>
            <person name="Goeker M."/>
        </authorList>
    </citation>
    <scope>NUCLEOTIDE SEQUENCE [LARGE SCALE GENOMIC DNA]</scope>
    <source>
        <strain evidence="5 6">DSM 28175</strain>
    </source>
</reference>
<dbReference type="EMBL" id="PGFJ01000001">
    <property type="protein sequence ID" value="PJJ85094.1"/>
    <property type="molecule type" value="Genomic_DNA"/>
</dbReference>
<organism evidence="5 6">
    <name type="scientific">Mucilaginibacter auburnensis</name>
    <dbReference type="NCBI Taxonomy" id="1457233"/>
    <lineage>
        <taxon>Bacteria</taxon>
        <taxon>Pseudomonadati</taxon>
        <taxon>Bacteroidota</taxon>
        <taxon>Sphingobacteriia</taxon>
        <taxon>Sphingobacteriales</taxon>
        <taxon>Sphingobacteriaceae</taxon>
        <taxon>Mucilaginibacter</taxon>
    </lineage>
</organism>
<evidence type="ECO:0000313" key="5">
    <source>
        <dbReference type="EMBL" id="PJJ85094.1"/>
    </source>
</evidence>
<dbReference type="Pfam" id="PF17148">
    <property type="entry name" value="DUF5117"/>
    <property type="match status" value="1"/>
</dbReference>
<dbReference type="PANTHER" id="PTHR38478">
    <property type="entry name" value="PEPTIDASE M1A AND M12B"/>
    <property type="match status" value="1"/>
</dbReference>
<sequence length="860" mass="93181">MKVNLLITTGMLALCANTMAQAPQGGAGNRAQAGAGATRGVMASIESATQGMKKMEGYFTFYYDEKTGKILLEVDKFDNEFLYFNSLTDGAGRSAERGQAAANIAKFVKLGPKVLLVEPVFAYRAVTTNPDEIKAVENAFAKSVIWGFTPVAMDGEKALIDITPFIVRDSQGIGGRLGSGATAFGGGGGRGARGGATASTGGGSYRVDETRSGVYLPNTKNFPKNTEFEAMITFVGGSGGGGARGGGGGIAPDPGAVTVKMHQAFVELPDNKYKPRKFDPRTSFNVFNYMDFSAGMDESLVKRFTRRHRLFKKDPNAKVSEAVEPIVYYVDRGAPDDVKKALIEGGAWWNQAFEAAGFKNAFIVKELPEGADPMDIRYNVVNWINRAGSPRAFSSGASYIDPRTGEIIKGVVTLGSDRHRQDYLIAEGLLQPYENGKPVDKRMKEMALARIRQLSAHEIGHTLGFTHNFAASPKDRASVMDYPFPKITLKADGTIDLSDAYAKGIGEWDKRAVTWGYSEFAKGVDENAALDKIMDETIKLGFQYIPDIGGYTHPASHQWDDGEEPIAQLDKLMKVRRITLDKFSEKAIVKDAPMSTIEEVLVPIYMLHRYQIEAVAKSVGGLYFTHAVKGDGQVPTKMVDPAQQWKAFDALMATVTPEALALPDGLISKIPPRPTGYPASIETFSGYTGPTFDPIAAAKAAADLTIASLLDAERAARLIEYKARDSKQPGFIAVTDKLLDQTWKAPLSEGYKGELQVMVNNLTLQYLLALAANTSTSDNVRGQAMLEVEKLKDYMTGKLASATDVQKANLLFGLSQIESFKGEPSKFERVPELTVPPGAPIGMPGMDFLGNATDCDYNQQ</sequence>
<name>A0A2H9VWA0_9SPHI</name>
<gene>
    <name evidence="5" type="ORF">CLV57_2122</name>
</gene>
<keyword evidence="2" id="KW-0732">Signal</keyword>
<accession>A0A2H9VWA0</accession>
<protein>
    <submittedName>
        <fullName evidence="5">Uncharacterized protein DUF5117</fullName>
    </submittedName>
</protein>
<evidence type="ECO:0000259" key="3">
    <source>
        <dbReference type="Pfam" id="PF16313"/>
    </source>
</evidence>
<keyword evidence="6" id="KW-1185">Reference proteome</keyword>
<comment type="caution">
    <text evidence="5">The sequence shown here is derived from an EMBL/GenBank/DDBJ whole genome shotgun (WGS) entry which is preliminary data.</text>
</comment>
<dbReference type="SUPFAM" id="SSF55486">
    <property type="entry name" value="Metalloproteases ('zincins'), catalytic domain"/>
    <property type="match status" value="1"/>
</dbReference>
<feature type="signal peptide" evidence="2">
    <location>
        <begin position="1"/>
        <end position="20"/>
    </location>
</feature>
<dbReference type="OrthoDB" id="9776599at2"/>
<dbReference type="InterPro" id="IPR032534">
    <property type="entry name" value="EcxA_zinc-bd"/>
</dbReference>
<feature type="region of interest" description="Disordered" evidence="1">
    <location>
        <begin position="184"/>
        <end position="204"/>
    </location>
</feature>
<dbReference type="CDD" id="cd04276">
    <property type="entry name" value="ZnMc_MMP_like_2"/>
    <property type="match status" value="1"/>
</dbReference>
<proteinExistence type="predicted"/>
<dbReference type="Pfam" id="PF16313">
    <property type="entry name" value="DUF4953"/>
    <property type="match status" value="1"/>
</dbReference>
<feature type="chain" id="PRO_5014119294" evidence="2">
    <location>
        <begin position="21"/>
        <end position="860"/>
    </location>
</feature>
<evidence type="ECO:0000313" key="6">
    <source>
        <dbReference type="Proteomes" id="UP000242687"/>
    </source>
</evidence>
<dbReference type="PANTHER" id="PTHR38478:SF1">
    <property type="entry name" value="ZINC DEPENDENT METALLOPROTEASE DOMAIN LIPOPROTEIN"/>
    <property type="match status" value="1"/>
</dbReference>
<evidence type="ECO:0000259" key="4">
    <source>
        <dbReference type="Pfam" id="PF17148"/>
    </source>
</evidence>
<dbReference type="InterPro" id="IPR033413">
    <property type="entry name" value="DUF5117"/>
</dbReference>
<dbReference type="Proteomes" id="UP000242687">
    <property type="component" value="Unassembled WGS sequence"/>
</dbReference>
<evidence type="ECO:0000256" key="1">
    <source>
        <dbReference type="SAM" id="MobiDB-lite"/>
    </source>
</evidence>
<dbReference type="AlphaFoldDB" id="A0A2H9VWA0"/>
<evidence type="ECO:0000256" key="2">
    <source>
        <dbReference type="SAM" id="SignalP"/>
    </source>
</evidence>
<dbReference type="RefSeq" id="WP_100341245.1">
    <property type="nucleotide sequence ID" value="NZ_PGFJ01000001.1"/>
</dbReference>